<keyword evidence="1" id="KW-1133">Transmembrane helix</keyword>
<protein>
    <submittedName>
        <fullName evidence="2">Uncharacterized protein</fullName>
    </submittedName>
</protein>
<name>D3B587_HETP5</name>
<dbReference type="EMBL" id="ADBJ01000015">
    <property type="protein sequence ID" value="EFA83452.1"/>
    <property type="molecule type" value="Genomic_DNA"/>
</dbReference>
<gene>
    <name evidence="2" type="ORF">PPL_03600</name>
</gene>
<dbReference type="GeneID" id="31359087"/>
<keyword evidence="1" id="KW-0472">Membrane</keyword>
<accession>D3B587</accession>
<sequence length="118" mass="13634">MRMNRTSCTLLLLQKSMSSSSSGDVEVPLNKYLYLFYDIVRCKLSADTLMMFYDDIGKQILTLLIIGVLLVHGNICCYYCHCYCDCYSCYFATATTIVVVVGMTIQFNYKYIYSYYNV</sequence>
<organism evidence="2 3">
    <name type="scientific">Heterostelium pallidum (strain ATCC 26659 / Pp 5 / PN500)</name>
    <name type="common">Cellular slime mold</name>
    <name type="synonym">Polysphondylium pallidum</name>
    <dbReference type="NCBI Taxonomy" id="670386"/>
    <lineage>
        <taxon>Eukaryota</taxon>
        <taxon>Amoebozoa</taxon>
        <taxon>Evosea</taxon>
        <taxon>Eumycetozoa</taxon>
        <taxon>Dictyostelia</taxon>
        <taxon>Acytosteliales</taxon>
        <taxon>Acytosteliaceae</taxon>
        <taxon>Heterostelium</taxon>
    </lineage>
</organism>
<evidence type="ECO:0000256" key="1">
    <source>
        <dbReference type="SAM" id="Phobius"/>
    </source>
</evidence>
<dbReference type="InParanoid" id="D3B587"/>
<feature type="transmembrane region" description="Helical" evidence="1">
    <location>
        <begin position="60"/>
        <end position="80"/>
    </location>
</feature>
<comment type="caution">
    <text evidence="2">The sequence shown here is derived from an EMBL/GenBank/DDBJ whole genome shotgun (WGS) entry which is preliminary data.</text>
</comment>
<keyword evidence="1" id="KW-0812">Transmembrane</keyword>
<feature type="transmembrane region" description="Helical" evidence="1">
    <location>
        <begin position="87"/>
        <end position="109"/>
    </location>
</feature>
<proteinExistence type="predicted"/>
<dbReference type="AlphaFoldDB" id="D3B587"/>
<keyword evidence="3" id="KW-1185">Reference proteome</keyword>
<evidence type="ECO:0000313" key="2">
    <source>
        <dbReference type="EMBL" id="EFA83452.1"/>
    </source>
</evidence>
<evidence type="ECO:0000313" key="3">
    <source>
        <dbReference type="Proteomes" id="UP000001396"/>
    </source>
</evidence>
<reference evidence="2 3" key="1">
    <citation type="journal article" date="2011" name="Genome Res.">
        <title>Phylogeny-wide analysis of social amoeba genomes highlights ancient origins for complex intercellular communication.</title>
        <authorList>
            <person name="Heidel A.J."/>
            <person name="Lawal H.M."/>
            <person name="Felder M."/>
            <person name="Schilde C."/>
            <person name="Helps N.R."/>
            <person name="Tunggal B."/>
            <person name="Rivero F."/>
            <person name="John U."/>
            <person name="Schleicher M."/>
            <person name="Eichinger L."/>
            <person name="Platzer M."/>
            <person name="Noegel A.A."/>
            <person name="Schaap P."/>
            <person name="Gloeckner G."/>
        </authorList>
    </citation>
    <scope>NUCLEOTIDE SEQUENCE [LARGE SCALE GENOMIC DNA]</scope>
    <source>
        <strain evidence="3">ATCC 26659 / Pp 5 / PN500</strain>
    </source>
</reference>
<dbReference type="Proteomes" id="UP000001396">
    <property type="component" value="Unassembled WGS sequence"/>
</dbReference>
<dbReference type="RefSeq" id="XP_020435569.1">
    <property type="nucleotide sequence ID" value="XM_020574527.1"/>
</dbReference>